<sequence>MLRSHFTVPRPFSLFPFYMHKLTFLSILLKKLNFDKNRNKHKRSQ</sequence>
<accession>A0A2P2L0K4</accession>
<name>A0A2P2L0K4_RHIMU</name>
<dbReference type="EMBL" id="GGEC01031026">
    <property type="protein sequence ID" value="MBX11510.1"/>
    <property type="molecule type" value="Transcribed_RNA"/>
</dbReference>
<reference evidence="1" key="1">
    <citation type="submission" date="2018-02" db="EMBL/GenBank/DDBJ databases">
        <title>Rhizophora mucronata_Transcriptome.</title>
        <authorList>
            <person name="Meera S.P."/>
            <person name="Sreeshan A."/>
            <person name="Augustine A."/>
        </authorList>
    </citation>
    <scope>NUCLEOTIDE SEQUENCE</scope>
    <source>
        <tissue evidence="1">Leaf</tissue>
    </source>
</reference>
<organism evidence="1">
    <name type="scientific">Rhizophora mucronata</name>
    <name type="common">Asiatic mangrove</name>
    <dbReference type="NCBI Taxonomy" id="61149"/>
    <lineage>
        <taxon>Eukaryota</taxon>
        <taxon>Viridiplantae</taxon>
        <taxon>Streptophyta</taxon>
        <taxon>Embryophyta</taxon>
        <taxon>Tracheophyta</taxon>
        <taxon>Spermatophyta</taxon>
        <taxon>Magnoliopsida</taxon>
        <taxon>eudicotyledons</taxon>
        <taxon>Gunneridae</taxon>
        <taxon>Pentapetalae</taxon>
        <taxon>rosids</taxon>
        <taxon>fabids</taxon>
        <taxon>Malpighiales</taxon>
        <taxon>Rhizophoraceae</taxon>
        <taxon>Rhizophora</taxon>
    </lineage>
</organism>
<evidence type="ECO:0000313" key="1">
    <source>
        <dbReference type="EMBL" id="MBX11510.1"/>
    </source>
</evidence>
<proteinExistence type="predicted"/>
<dbReference type="AlphaFoldDB" id="A0A2P2L0K4"/>
<protein>
    <submittedName>
        <fullName evidence="1">Uncharacterized protein</fullName>
    </submittedName>
</protein>